<dbReference type="PANTHER" id="PTHR42781:SF9">
    <property type="entry name" value="AMINO ACID ABC TRANSPORTER, ATP-BINDING PROTEIN-RELATED"/>
    <property type="match status" value="1"/>
</dbReference>
<dbReference type="EMBL" id="JANPWE010000001">
    <property type="protein sequence ID" value="MCR6544188.1"/>
    <property type="molecule type" value="Genomic_DNA"/>
</dbReference>
<dbReference type="InterPro" id="IPR017871">
    <property type="entry name" value="ABC_transporter-like_CS"/>
</dbReference>
<name>A0ABT1XZZ6_9FIRM</name>
<feature type="domain" description="ABC transporter" evidence="4">
    <location>
        <begin position="3"/>
        <end position="230"/>
    </location>
</feature>
<keyword evidence="1" id="KW-0813">Transport</keyword>
<dbReference type="PANTHER" id="PTHR42781">
    <property type="entry name" value="SPERMIDINE/PUTRESCINE IMPORT ATP-BINDING PROTEIN POTA"/>
    <property type="match status" value="1"/>
</dbReference>
<reference evidence="5 6" key="1">
    <citation type="submission" date="2022-08" db="EMBL/GenBank/DDBJ databases">
        <title>Proteogenomics of the novel Dehalobacterium formicoaceticum strain EZ94 highlights a key role of methyltransferases during anaerobic dichloromethane degradation.</title>
        <authorList>
            <person name="Wasmund K."/>
        </authorList>
    </citation>
    <scope>NUCLEOTIDE SEQUENCE [LARGE SCALE GENOMIC DNA]</scope>
    <source>
        <strain evidence="5 6">EZ94</strain>
    </source>
</reference>
<dbReference type="InterPro" id="IPR027417">
    <property type="entry name" value="P-loop_NTPase"/>
</dbReference>
<keyword evidence="3 5" id="KW-0067">ATP-binding</keyword>
<dbReference type="InterPro" id="IPR050093">
    <property type="entry name" value="ABC_SmlMolc_Importer"/>
</dbReference>
<protein>
    <submittedName>
        <fullName evidence="5">ATP-binding cassette domain-containing protein</fullName>
    </submittedName>
</protein>
<dbReference type="RefSeq" id="WP_257911760.1">
    <property type="nucleotide sequence ID" value="NZ_JANPWE010000001.1"/>
</dbReference>
<dbReference type="Proteomes" id="UP001524944">
    <property type="component" value="Unassembled WGS sequence"/>
</dbReference>
<dbReference type="PROSITE" id="PS00211">
    <property type="entry name" value="ABC_TRANSPORTER_1"/>
    <property type="match status" value="1"/>
</dbReference>
<evidence type="ECO:0000259" key="4">
    <source>
        <dbReference type="PROSITE" id="PS50893"/>
    </source>
</evidence>
<dbReference type="InterPro" id="IPR003593">
    <property type="entry name" value="AAA+_ATPase"/>
</dbReference>
<dbReference type="GO" id="GO:0005524">
    <property type="term" value="F:ATP binding"/>
    <property type="evidence" value="ECO:0007669"/>
    <property type="project" value="UniProtKB-KW"/>
</dbReference>
<sequence length="236" mass="26574">MNVQIRNLSKVYGDRKVLDIDTLNIAQGTIVGIIGPNGAGKSTLIKIMAGSESPTQGDIFFDGLPPNKVTTMDMTLVFQKPYLLSTRVFHDVAYPLRLRKMKKEIIQTKVQTILEEMDLWFLRNQKTGTLSGGEIQKVSLARALVFQPKLLFLDEPTANIDPTSIFVMEKMIKKINKENKTTVIIITHNIVQAKRLCQDIVFMDQGRIVEKGSRDTIINNPQETATKNFIKGELII</sequence>
<gene>
    <name evidence="5" type="ORF">NVS47_01445</name>
</gene>
<dbReference type="Gene3D" id="3.40.50.300">
    <property type="entry name" value="P-loop containing nucleotide triphosphate hydrolases"/>
    <property type="match status" value="1"/>
</dbReference>
<evidence type="ECO:0000256" key="2">
    <source>
        <dbReference type="ARBA" id="ARBA00022741"/>
    </source>
</evidence>
<keyword evidence="2" id="KW-0547">Nucleotide-binding</keyword>
<keyword evidence="6" id="KW-1185">Reference proteome</keyword>
<dbReference type="Pfam" id="PF00005">
    <property type="entry name" value="ABC_tran"/>
    <property type="match status" value="1"/>
</dbReference>
<comment type="caution">
    <text evidence="5">The sequence shown here is derived from an EMBL/GenBank/DDBJ whole genome shotgun (WGS) entry which is preliminary data.</text>
</comment>
<dbReference type="InterPro" id="IPR003439">
    <property type="entry name" value="ABC_transporter-like_ATP-bd"/>
</dbReference>
<organism evidence="5 6">
    <name type="scientific">Dehalobacterium formicoaceticum</name>
    <dbReference type="NCBI Taxonomy" id="51515"/>
    <lineage>
        <taxon>Bacteria</taxon>
        <taxon>Bacillati</taxon>
        <taxon>Bacillota</taxon>
        <taxon>Clostridia</taxon>
        <taxon>Eubacteriales</taxon>
        <taxon>Peptococcaceae</taxon>
        <taxon>Dehalobacterium</taxon>
    </lineage>
</organism>
<evidence type="ECO:0000313" key="6">
    <source>
        <dbReference type="Proteomes" id="UP001524944"/>
    </source>
</evidence>
<dbReference type="SMART" id="SM00382">
    <property type="entry name" value="AAA"/>
    <property type="match status" value="1"/>
</dbReference>
<proteinExistence type="predicted"/>
<dbReference type="PROSITE" id="PS50893">
    <property type="entry name" value="ABC_TRANSPORTER_2"/>
    <property type="match status" value="1"/>
</dbReference>
<evidence type="ECO:0000313" key="5">
    <source>
        <dbReference type="EMBL" id="MCR6544188.1"/>
    </source>
</evidence>
<accession>A0ABT1XZZ6</accession>
<evidence type="ECO:0000256" key="1">
    <source>
        <dbReference type="ARBA" id="ARBA00022448"/>
    </source>
</evidence>
<dbReference type="SUPFAM" id="SSF52540">
    <property type="entry name" value="P-loop containing nucleoside triphosphate hydrolases"/>
    <property type="match status" value="1"/>
</dbReference>
<evidence type="ECO:0000256" key="3">
    <source>
        <dbReference type="ARBA" id="ARBA00022840"/>
    </source>
</evidence>